<dbReference type="EMBL" id="SRLO01000359">
    <property type="protein sequence ID" value="TNN59276.1"/>
    <property type="molecule type" value="Genomic_DNA"/>
</dbReference>
<dbReference type="Proteomes" id="UP000314294">
    <property type="component" value="Unassembled WGS sequence"/>
</dbReference>
<comment type="caution">
    <text evidence="2">The sequence shown here is derived from an EMBL/GenBank/DDBJ whole genome shotgun (WGS) entry which is preliminary data.</text>
</comment>
<feature type="region of interest" description="Disordered" evidence="1">
    <location>
        <begin position="1"/>
        <end position="34"/>
    </location>
</feature>
<sequence>MVARLFTSDFDGVENGSVPKQNSADEQDVLPPTSSDSSFVIIVTAKPLTREADERSQGQAVVM</sequence>
<gene>
    <name evidence="2" type="ORF">EYF80_030463</name>
</gene>
<reference evidence="2 3" key="1">
    <citation type="submission" date="2019-03" db="EMBL/GenBank/DDBJ databases">
        <title>First draft genome of Liparis tanakae, snailfish: a comprehensive survey of snailfish specific genes.</title>
        <authorList>
            <person name="Kim W."/>
            <person name="Song I."/>
            <person name="Jeong J.-H."/>
            <person name="Kim D."/>
            <person name="Kim S."/>
            <person name="Ryu S."/>
            <person name="Song J.Y."/>
            <person name="Lee S.K."/>
        </authorList>
    </citation>
    <scope>NUCLEOTIDE SEQUENCE [LARGE SCALE GENOMIC DNA]</scope>
    <source>
        <tissue evidence="2">Muscle</tissue>
    </source>
</reference>
<dbReference type="AlphaFoldDB" id="A0A4Z2H0J6"/>
<accession>A0A4Z2H0J6</accession>
<evidence type="ECO:0000313" key="3">
    <source>
        <dbReference type="Proteomes" id="UP000314294"/>
    </source>
</evidence>
<protein>
    <submittedName>
        <fullName evidence="2">Uncharacterized protein</fullName>
    </submittedName>
</protein>
<name>A0A4Z2H0J6_9TELE</name>
<evidence type="ECO:0000313" key="2">
    <source>
        <dbReference type="EMBL" id="TNN59276.1"/>
    </source>
</evidence>
<proteinExistence type="predicted"/>
<keyword evidence="3" id="KW-1185">Reference proteome</keyword>
<organism evidence="2 3">
    <name type="scientific">Liparis tanakae</name>
    <name type="common">Tanaka's snailfish</name>
    <dbReference type="NCBI Taxonomy" id="230148"/>
    <lineage>
        <taxon>Eukaryota</taxon>
        <taxon>Metazoa</taxon>
        <taxon>Chordata</taxon>
        <taxon>Craniata</taxon>
        <taxon>Vertebrata</taxon>
        <taxon>Euteleostomi</taxon>
        <taxon>Actinopterygii</taxon>
        <taxon>Neopterygii</taxon>
        <taxon>Teleostei</taxon>
        <taxon>Neoteleostei</taxon>
        <taxon>Acanthomorphata</taxon>
        <taxon>Eupercaria</taxon>
        <taxon>Perciformes</taxon>
        <taxon>Cottioidei</taxon>
        <taxon>Cottales</taxon>
        <taxon>Liparidae</taxon>
        <taxon>Liparis</taxon>
    </lineage>
</organism>
<evidence type="ECO:0000256" key="1">
    <source>
        <dbReference type="SAM" id="MobiDB-lite"/>
    </source>
</evidence>